<evidence type="ECO:0000313" key="4">
    <source>
        <dbReference type="WBParaSite" id="BXY_0908200.1"/>
    </source>
</evidence>
<dbReference type="WBParaSite" id="BXY_0908200.1">
    <property type="protein sequence ID" value="BXY_0908200.1"/>
    <property type="gene ID" value="BXY_0908200"/>
</dbReference>
<evidence type="ECO:0000313" key="2">
    <source>
        <dbReference type="Proteomes" id="UP000095284"/>
    </source>
</evidence>
<dbReference type="AlphaFoldDB" id="A0A1I7S7T9"/>
<dbReference type="EMBL" id="CAJFDI010000001">
    <property type="protein sequence ID" value="CAD5210787.1"/>
    <property type="molecule type" value="Genomic_DNA"/>
</dbReference>
<evidence type="ECO:0000313" key="3">
    <source>
        <dbReference type="Proteomes" id="UP000659654"/>
    </source>
</evidence>
<reference evidence="1" key="2">
    <citation type="submission" date="2020-09" db="EMBL/GenBank/DDBJ databases">
        <authorList>
            <person name="Kikuchi T."/>
        </authorList>
    </citation>
    <scope>NUCLEOTIDE SEQUENCE</scope>
    <source>
        <strain evidence="1">Ka4C1</strain>
    </source>
</reference>
<dbReference type="Proteomes" id="UP000659654">
    <property type="component" value="Unassembled WGS sequence"/>
</dbReference>
<dbReference type="EMBL" id="CAJFCV020000001">
    <property type="protein sequence ID" value="CAG9087011.1"/>
    <property type="molecule type" value="Genomic_DNA"/>
</dbReference>
<reference evidence="4" key="1">
    <citation type="submission" date="2016-11" db="UniProtKB">
        <authorList>
            <consortium name="WormBaseParasite"/>
        </authorList>
    </citation>
    <scope>IDENTIFICATION</scope>
</reference>
<name>A0A1I7S7T9_BURXY</name>
<evidence type="ECO:0000313" key="1">
    <source>
        <dbReference type="EMBL" id="CAD5210787.1"/>
    </source>
</evidence>
<accession>A0A1I7S7T9</accession>
<proteinExistence type="predicted"/>
<gene>
    <name evidence="1" type="ORF">BXYJ_LOCUS2103</name>
</gene>
<keyword evidence="3" id="KW-1185">Reference proteome</keyword>
<dbReference type="Proteomes" id="UP000095284">
    <property type="component" value="Unplaced"/>
</dbReference>
<sequence>MKVFEKPTVSYLPPQGHLIASLNNQHNEPFEDDEKAVSNEATELLWLPSKPRSSSCVFMILSLASSLHWRELGGKKCKV</sequence>
<protein>
    <submittedName>
        <fullName evidence="1">(pine wood nematode) hypothetical protein</fullName>
    </submittedName>
</protein>
<organism evidence="2 4">
    <name type="scientific">Bursaphelenchus xylophilus</name>
    <name type="common">Pinewood nematode worm</name>
    <name type="synonym">Aphelenchoides xylophilus</name>
    <dbReference type="NCBI Taxonomy" id="6326"/>
    <lineage>
        <taxon>Eukaryota</taxon>
        <taxon>Metazoa</taxon>
        <taxon>Ecdysozoa</taxon>
        <taxon>Nematoda</taxon>
        <taxon>Chromadorea</taxon>
        <taxon>Rhabditida</taxon>
        <taxon>Tylenchina</taxon>
        <taxon>Tylenchomorpha</taxon>
        <taxon>Aphelenchoidea</taxon>
        <taxon>Aphelenchoididae</taxon>
        <taxon>Bursaphelenchus</taxon>
    </lineage>
</organism>
<dbReference type="Proteomes" id="UP000582659">
    <property type="component" value="Unassembled WGS sequence"/>
</dbReference>